<gene>
    <name evidence="1" type="ORF">AB433_17350</name>
</gene>
<dbReference type="AlphaFoldDB" id="A0A0G3XL60"/>
<sequence>MTCIGTFAATPDGFEGRLQTLTIDAPLTLVAADPGDTENAPDYRIMAGEGEETYEVGAGWKHVGDKAGSFVTLVIDDPVLPRPLRANLFSSDDQNHVLIWSRGARRPAKG</sequence>
<name>A0A0G3XL60_9SPHN</name>
<dbReference type="EMBL" id="CP011770">
    <property type="protein sequence ID" value="AKM11346.1"/>
    <property type="molecule type" value="Genomic_DNA"/>
</dbReference>
<protein>
    <submittedName>
        <fullName evidence="1">Uncharacterized protein</fullName>
    </submittedName>
</protein>
<dbReference type="Proteomes" id="UP000035287">
    <property type="component" value="Chromosome"/>
</dbReference>
<evidence type="ECO:0000313" key="2">
    <source>
        <dbReference type="Proteomes" id="UP000035287"/>
    </source>
</evidence>
<dbReference type="PATRIC" id="fig|1348774.3.peg.3648"/>
<dbReference type="STRING" id="1348774.AB433_17350"/>
<evidence type="ECO:0000313" key="1">
    <source>
        <dbReference type="EMBL" id="AKM11346.1"/>
    </source>
</evidence>
<dbReference type="OrthoDB" id="9811595at2"/>
<accession>A0A0G3XL60</accession>
<dbReference type="Pfam" id="PF05284">
    <property type="entry name" value="DUF736"/>
    <property type="match status" value="1"/>
</dbReference>
<dbReference type="KEGG" id="cna:AB433_17350"/>
<dbReference type="InterPro" id="IPR007948">
    <property type="entry name" value="DUF736"/>
</dbReference>
<organism evidence="1 2">
    <name type="scientific">Croceicoccus naphthovorans</name>
    <dbReference type="NCBI Taxonomy" id="1348774"/>
    <lineage>
        <taxon>Bacteria</taxon>
        <taxon>Pseudomonadati</taxon>
        <taxon>Pseudomonadota</taxon>
        <taxon>Alphaproteobacteria</taxon>
        <taxon>Sphingomonadales</taxon>
        <taxon>Erythrobacteraceae</taxon>
        <taxon>Croceicoccus</taxon>
    </lineage>
</organism>
<keyword evidence="2" id="KW-1185">Reference proteome</keyword>
<proteinExistence type="predicted"/>
<dbReference type="RefSeq" id="WP_047822807.1">
    <property type="nucleotide sequence ID" value="NZ_CP011770.1"/>
</dbReference>
<reference evidence="1 2" key="1">
    <citation type="submission" date="2015-06" db="EMBL/GenBank/DDBJ databases">
        <authorList>
            <person name="Zeng Y."/>
            <person name="Huang Y."/>
        </authorList>
    </citation>
    <scope>NUCLEOTIDE SEQUENCE [LARGE SCALE GENOMIC DNA]</scope>
    <source>
        <strain evidence="1 2">PQ-2</strain>
    </source>
</reference>